<proteinExistence type="inferred from homology"/>
<reference evidence="3 4" key="1">
    <citation type="submission" date="2015-07" db="EMBL/GenBank/DDBJ databases">
        <title>Draft genome sequence of the Amantichitinum ursilacus IGB-41, a new chitin-degrading bacterium.</title>
        <authorList>
            <person name="Kirstahler P."/>
            <person name="Guenther M."/>
            <person name="Grumaz C."/>
            <person name="Rupp S."/>
            <person name="Zibek S."/>
            <person name="Sohn K."/>
        </authorList>
    </citation>
    <scope>NUCLEOTIDE SEQUENCE [LARGE SCALE GENOMIC DNA]</scope>
    <source>
        <strain evidence="3 4">IGB-41</strain>
    </source>
</reference>
<dbReference type="OrthoDB" id="10524at2"/>
<name>A0A0N0XIB3_9NEIS</name>
<dbReference type="AlphaFoldDB" id="A0A0N0XIB3"/>
<dbReference type="SUPFAM" id="SSF111369">
    <property type="entry name" value="HlyD-like secretion proteins"/>
    <property type="match status" value="1"/>
</dbReference>
<dbReference type="RefSeq" id="WP_053938056.1">
    <property type="nucleotide sequence ID" value="NZ_LAQT01000009.1"/>
</dbReference>
<dbReference type="Gene3D" id="1.10.287.470">
    <property type="entry name" value="Helix hairpin bin"/>
    <property type="match status" value="1"/>
</dbReference>
<dbReference type="Pfam" id="PF25989">
    <property type="entry name" value="YknX_C"/>
    <property type="match status" value="1"/>
</dbReference>
<evidence type="ECO:0000256" key="1">
    <source>
        <dbReference type="ARBA" id="ARBA00009477"/>
    </source>
</evidence>
<gene>
    <name evidence="3" type="primary">aaeA_2</name>
    <name evidence="3" type="ORF">WG78_12000</name>
</gene>
<comment type="caution">
    <text evidence="3">The sequence shown here is derived from an EMBL/GenBank/DDBJ whole genome shotgun (WGS) entry which is preliminary data.</text>
</comment>
<dbReference type="PANTHER" id="PTHR30469">
    <property type="entry name" value="MULTIDRUG RESISTANCE PROTEIN MDTA"/>
    <property type="match status" value="1"/>
</dbReference>
<comment type="similarity">
    <text evidence="1">Belongs to the membrane fusion protein (MFP) (TC 8.A.1) family.</text>
</comment>
<dbReference type="InterPro" id="IPR006143">
    <property type="entry name" value="RND_pump_MFP"/>
</dbReference>
<protein>
    <submittedName>
        <fullName evidence="3">p-hydroxybenzoic acid efflux pump subunit AaeA</fullName>
    </submittedName>
</protein>
<sequence>MKPAVKYLIVAVVVVAAGAATVLLKRSHAEAKPEPAASNAKTALTVKLVQPQQRDWNSAIRATGVLAAWQEAVIAAETGSLRITTVQADVGSQVKRGQVLATLDTAALHADIAKHQAVVAQMQAALSQARSDADRARVVKTSGSLSEQAITQYMVAEQTAQANLASAQADLQNDTIRLQQTEVRAVDDGVISSRSALLGNVVSTGSELFRMVRQNRIEWRAEVAPGELSGIAPGQAALVTLPGGVNVHGKVRIVSPTLSNDTRLALVYVDLERAPGVKAGLYSSGSITTGQRSALTLPAAAVTARDGQHYVFTLLPRAANKPAQVRQTLVSTGRQQGDLIEITHGLNADAQVVASGGAFLGDGDLVTLAAPAPATAVQGKAQAATGKQS</sequence>
<dbReference type="NCBIfam" id="TIGR01730">
    <property type="entry name" value="RND_mfp"/>
    <property type="match status" value="1"/>
</dbReference>
<dbReference type="EMBL" id="LAQT01000009">
    <property type="protein sequence ID" value="KPC52566.1"/>
    <property type="molecule type" value="Genomic_DNA"/>
</dbReference>
<dbReference type="GO" id="GO:0015562">
    <property type="term" value="F:efflux transmembrane transporter activity"/>
    <property type="evidence" value="ECO:0007669"/>
    <property type="project" value="TreeGrafter"/>
</dbReference>
<evidence type="ECO:0000313" key="3">
    <source>
        <dbReference type="EMBL" id="KPC52566.1"/>
    </source>
</evidence>
<dbReference type="STRING" id="857265.WG78_12000"/>
<feature type="domain" description="YknX-like C-terminal permuted SH3-like" evidence="2">
    <location>
        <begin position="294"/>
        <end position="367"/>
    </location>
</feature>
<dbReference type="Proteomes" id="UP000037939">
    <property type="component" value="Unassembled WGS sequence"/>
</dbReference>
<dbReference type="Gene3D" id="2.40.30.170">
    <property type="match status" value="1"/>
</dbReference>
<dbReference type="Gene3D" id="2.40.420.20">
    <property type="match status" value="1"/>
</dbReference>
<dbReference type="Gene3D" id="2.40.50.100">
    <property type="match status" value="1"/>
</dbReference>
<dbReference type="PANTHER" id="PTHR30469:SF15">
    <property type="entry name" value="HLYD FAMILY OF SECRETION PROTEINS"/>
    <property type="match status" value="1"/>
</dbReference>
<dbReference type="GO" id="GO:1990281">
    <property type="term" value="C:efflux pump complex"/>
    <property type="evidence" value="ECO:0007669"/>
    <property type="project" value="TreeGrafter"/>
</dbReference>
<organism evidence="3 4">
    <name type="scientific">Amantichitinum ursilacus</name>
    <dbReference type="NCBI Taxonomy" id="857265"/>
    <lineage>
        <taxon>Bacteria</taxon>
        <taxon>Pseudomonadati</taxon>
        <taxon>Pseudomonadota</taxon>
        <taxon>Betaproteobacteria</taxon>
        <taxon>Neisseriales</taxon>
        <taxon>Chitinibacteraceae</taxon>
        <taxon>Amantichitinum</taxon>
    </lineage>
</organism>
<evidence type="ECO:0000313" key="4">
    <source>
        <dbReference type="Proteomes" id="UP000037939"/>
    </source>
</evidence>
<keyword evidence="4" id="KW-1185">Reference proteome</keyword>
<dbReference type="InterPro" id="IPR058637">
    <property type="entry name" value="YknX-like_C"/>
</dbReference>
<dbReference type="PATRIC" id="fig|857265.3.peg.2471"/>
<accession>A0A0N0XIB3</accession>
<evidence type="ECO:0000259" key="2">
    <source>
        <dbReference type="Pfam" id="PF25989"/>
    </source>
</evidence>